<organism evidence="1">
    <name type="scientific">Rhodosorus marinus</name>
    <dbReference type="NCBI Taxonomy" id="101924"/>
    <lineage>
        <taxon>Eukaryota</taxon>
        <taxon>Rhodophyta</taxon>
        <taxon>Stylonematophyceae</taxon>
        <taxon>Stylonematales</taxon>
        <taxon>Stylonemataceae</taxon>
        <taxon>Rhodosorus</taxon>
    </lineage>
</organism>
<dbReference type="EMBL" id="HBHW01001389">
    <property type="protein sequence ID" value="CAE0033203.1"/>
    <property type="molecule type" value="Transcribed_RNA"/>
</dbReference>
<reference evidence="1" key="1">
    <citation type="submission" date="2021-01" db="EMBL/GenBank/DDBJ databases">
        <authorList>
            <person name="Corre E."/>
            <person name="Pelletier E."/>
            <person name="Niang G."/>
            <person name="Scheremetjew M."/>
            <person name="Finn R."/>
            <person name="Kale V."/>
            <person name="Holt S."/>
            <person name="Cochrane G."/>
            <person name="Meng A."/>
            <person name="Brown T."/>
            <person name="Cohen L."/>
        </authorList>
    </citation>
    <scope>NUCLEOTIDE SEQUENCE</scope>
    <source>
        <strain evidence="1">CCMP 769</strain>
    </source>
</reference>
<evidence type="ECO:0000313" key="1">
    <source>
        <dbReference type="EMBL" id="CAE0033203.1"/>
    </source>
</evidence>
<gene>
    <name evidence="1" type="ORF">RMAR00112_LOCUS1143</name>
</gene>
<accession>A0A7S2ZBN0</accession>
<sequence>MIVREVRGPYPEPLVIPLAPTSCTRAMNQEGQFRCAGSAGEMQPQSAEPPGGTRIEPVTPADPAATFLHQLRSYDRCYQDLGISVSDIDEFYKAVFQLYSRVNSAKELEGVIGRLTDLSRKPLLWEGGAALTQLSPLPQQNTPVAGVNQLTPGPIINQLEDRSVNKRKACVRE</sequence>
<dbReference type="AlphaFoldDB" id="A0A7S2ZBN0"/>
<name>A0A7S2ZBN0_9RHOD</name>
<protein>
    <submittedName>
        <fullName evidence="1">Uncharacterized protein</fullName>
    </submittedName>
</protein>
<proteinExistence type="predicted"/>